<keyword evidence="1" id="KW-0732">Signal</keyword>
<comment type="caution">
    <text evidence="2">The sequence shown here is derived from an EMBL/GenBank/DDBJ whole genome shotgun (WGS) entry which is preliminary data.</text>
</comment>
<evidence type="ECO:0000313" key="2">
    <source>
        <dbReference type="EMBL" id="KAI5082085.1"/>
    </source>
</evidence>
<protein>
    <submittedName>
        <fullName evidence="2">Uncharacterized protein</fullName>
    </submittedName>
</protein>
<reference evidence="2" key="1">
    <citation type="submission" date="2021-01" db="EMBL/GenBank/DDBJ databases">
        <title>Adiantum capillus-veneris genome.</title>
        <authorList>
            <person name="Fang Y."/>
            <person name="Liao Q."/>
        </authorList>
    </citation>
    <scope>NUCLEOTIDE SEQUENCE</scope>
    <source>
        <strain evidence="2">H3</strain>
        <tissue evidence="2">Leaf</tissue>
    </source>
</reference>
<name>A0A9D4V9S4_ADICA</name>
<dbReference type="EMBL" id="JABFUD020000003">
    <property type="protein sequence ID" value="KAI5082085.1"/>
    <property type="molecule type" value="Genomic_DNA"/>
</dbReference>
<sequence length="101" mass="10730">MAKATLVASFLLVIFLLSSFQGNDLGVEAKVGVNKHLGDIISTPCGDAICTLEYYDTEYVMCGGEKLPAYSNCCVLQSCLPDVTSCSLYLANDQGTVACSF</sequence>
<dbReference type="OrthoDB" id="10430242at2759"/>
<feature type="chain" id="PRO_5039205907" evidence="1">
    <location>
        <begin position="23"/>
        <end position="101"/>
    </location>
</feature>
<feature type="signal peptide" evidence="1">
    <location>
        <begin position="1"/>
        <end position="22"/>
    </location>
</feature>
<evidence type="ECO:0000313" key="3">
    <source>
        <dbReference type="Proteomes" id="UP000886520"/>
    </source>
</evidence>
<evidence type="ECO:0000256" key="1">
    <source>
        <dbReference type="SAM" id="SignalP"/>
    </source>
</evidence>
<proteinExistence type="predicted"/>
<organism evidence="2 3">
    <name type="scientific">Adiantum capillus-veneris</name>
    <name type="common">Maidenhair fern</name>
    <dbReference type="NCBI Taxonomy" id="13818"/>
    <lineage>
        <taxon>Eukaryota</taxon>
        <taxon>Viridiplantae</taxon>
        <taxon>Streptophyta</taxon>
        <taxon>Embryophyta</taxon>
        <taxon>Tracheophyta</taxon>
        <taxon>Polypodiopsida</taxon>
        <taxon>Polypodiidae</taxon>
        <taxon>Polypodiales</taxon>
        <taxon>Pteridineae</taxon>
        <taxon>Pteridaceae</taxon>
        <taxon>Vittarioideae</taxon>
        <taxon>Adiantum</taxon>
    </lineage>
</organism>
<gene>
    <name evidence="2" type="ORF">GOP47_0001828</name>
</gene>
<dbReference type="AlphaFoldDB" id="A0A9D4V9S4"/>
<accession>A0A9D4V9S4</accession>
<keyword evidence="3" id="KW-1185">Reference proteome</keyword>
<dbReference type="Proteomes" id="UP000886520">
    <property type="component" value="Chromosome 2"/>
</dbReference>